<reference evidence="1 2" key="1">
    <citation type="journal article" date="2015" name="Genome Biol.">
        <title>Comparative genomics of Steinernema reveals deeply conserved gene regulatory networks.</title>
        <authorList>
            <person name="Dillman A.R."/>
            <person name="Macchietto M."/>
            <person name="Porter C.F."/>
            <person name="Rogers A."/>
            <person name="Williams B."/>
            <person name="Antoshechkin I."/>
            <person name="Lee M.M."/>
            <person name="Goodwin Z."/>
            <person name="Lu X."/>
            <person name="Lewis E.E."/>
            <person name="Goodrich-Blair H."/>
            <person name="Stock S.P."/>
            <person name="Adams B.J."/>
            <person name="Sternberg P.W."/>
            <person name="Mortazavi A."/>
        </authorList>
    </citation>
    <scope>NUCLEOTIDE SEQUENCE [LARGE SCALE GENOMIC DNA]</scope>
    <source>
        <strain evidence="1 2">ALL</strain>
    </source>
</reference>
<keyword evidence="2" id="KW-1185">Reference proteome</keyword>
<dbReference type="EMBL" id="AZBU02000012">
    <property type="protein sequence ID" value="TKR59336.1"/>
    <property type="molecule type" value="Genomic_DNA"/>
</dbReference>
<name>A0A4U5LTE5_STECR</name>
<evidence type="ECO:0000313" key="2">
    <source>
        <dbReference type="Proteomes" id="UP000298663"/>
    </source>
</evidence>
<accession>A0A4U5LTE5</accession>
<dbReference type="AlphaFoldDB" id="A0A4U5LTE5"/>
<comment type="caution">
    <text evidence="1">The sequence shown here is derived from an EMBL/GenBank/DDBJ whole genome shotgun (WGS) entry which is preliminary data.</text>
</comment>
<dbReference type="Proteomes" id="UP000298663">
    <property type="component" value="Unassembled WGS sequence"/>
</dbReference>
<reference evidence="1 2" key="2">
    <citation type="journal article" date="2019" name="G3 (Bethesda)">
        <title>Hybrid Assembly of the Genome of the Entomopathogenic Nematode Steinernema carpocapsae Identifies the X-Chromosome.</title>
        <authorList>
            <person name="Serra L."/>
            <person name="Macchietto M."/>
            <person name="Macias-Munoz A."/>
            <person name="McGill C.J."/>
            <person name="Rodriguez I.M."/>
            <person name="Rodriguez B."/>
            <person name="Murad R."/>
            <person name="Mortazavi A."/>
        </authorList>
    </citation>
    <scope>NUCLEOTIDE SEQUENCE [LARGE SCALE GENOMIC DNA]</scope>
    <source>
        <strain evidence="1 2">ALL</strain>
    </source>
</reference>
<protein>
    <submittedName>
        <fullName evidence="1">Uncharacterized protein</fullName>
    </submittedName>
</protein>
<organism evidence="1 2">
    <name type="scientific">Steinernema carpocapsae</name>
    <name type="common">Entomopathogenic nematode</name>
    <dbReference type="NCBI Taxonomy" id="34508"/>
    <lineage>
        <taxon>Eukaryota</taxon>
        <taxon>Metazoa</taxon>
        <taxon>Ecdysozoa</taxon>
        <taxon>Nematoda</taxon>
        <taxon>Chromadorea</taxon>
        <taxon>Rhabditida</taxon>
        <taxon>Tylenchina</taxon>
        <taxon>Panagrolaimomorpha</taxon>
        <taxon>Strongyloidoidea</taxon>
        <taxon>Steinernematidae</taxon>
        <taxon>Steinernema</taxon>
    </lineage>
</organism>
<evidence type="ECO:0000313" key="1">
    <source>
        <dbReference type="EMBL" id="TKR59336.1"/>
    </source>
</evidence>
<proteinExistence type="predicted"/>
<gene>
    <name evidence="1" type="ORF">L596_029023</name>
</gene>
<sequence length="80" mass="8843">MIGGEKLVSLVRVVTGSTERDDKCVINVVSRNSASCGLVAKGISHVHKEGDAVEDLLELLQELVQETFYSIIWRAQIMQE</sequence>